<dbReference type="STRING" id="1408163.A0A0F4YS45"/>
<evidence type="ECO:0000256" key="1">
    <source>
        <dbReference type="ARBA" id="ARBA00004245"/>
    </source>
</evidence>
<evidence type="ECO:0000259" key="16">
    <source>
        <dbReference type="PROSITE" id="PS50146"/>
    </source>
</evidence>
<keyword evidence="8 14" id="KW-0418">Kinase</keyword>
<keyword evidence="10" id="KW-0206">Cytoskeleton</keyword>
<evidence type="ECO:0000256" key="4">
    <source>
        <dbReference type="ARBA" id="ARBA00022490"/>
    </source>
</evidence>
<feature type="region of interest" description="Disordered" evidence="15">
    <location>
        <begin position="1"/>
        <end position="221"/>
    </location>
</feature>
<dbReference type="GO" id="GO:0052723">
    <property type="term" value="F:inositol hexakisphosphate 1-kinase activity"/>
    <property type="evidence" value="ECO:0007669"/>
    <property type="project" value="RHEA"/>
</dbReference>
<dbReference type="InterPro" id="IPR029033">
    <property type="entry name" value="His_PPase_superfam"/>
</dbReference>
<proteinExistence type="inferred from homology"/>
<dbReference type="InterPro" id="IPR001206">
    <property type="entry name" value="Diacylglycerol_kinase_cat_dom"/>
</dbReference>
<comment type="catalytic activity">
    <reaction evidence="11">
        <text>5-diphospho-1D-myo-inositol 1,2,3,4,6-pentakisphosphate + ATP + H(+) = 1,5-bis(diphospho)-1D-myo-inositol 2,3,4,6-tetrakisphosphate + ADP</text>
        <dbReference type="Rhea" id="RHEA:10276"/>
        <dbReference type="ChEBI" id="CHEBI:15378"/>
        <dbReference type="ChEBI" id="CHEBI:30616"/>
        <dbReference type="ChEBI" id="CHEBI:58628"/>
        <dbReference type="ChEBI" id="CHEBI:77983"/>
        <dbReference type="ChEBI" id="CHEBI:456216"/>
        <dbReference type="EC" id="2.7.4.24"/>
    </reaction>
    <physiologicalReaction direction="left-to-right" evidence="11">
        <dbReference type="Rhea" id="RHEA:10277"/>
    </physiologicalReaction>
</comment>
<keyword evidence="5" id="KW-0597">Phosphoprotein</keyword>
<reference evidence="17 18" key="1">
    <citation type="submission" date="2015-04" db="EMBL/GenBank/DDBJ databases">
        <authorList>
            <person name="Heijne W.H."/>
            <person name="Fedorova N.D."/>
            <person name="Nierman W.C."/>
            <person name="Vollebregt A.W."/>
            <person name="Zhao Z."/>
            <person name="Wu L."/>
            <person name="Kumar M."/>
            <person name="Stam H."/>
            <person name="van den Berg M.A."/>
            <person name="Pel H.J."/>
        </authorList>
    </citation>
    <scope>NUCLEOTIDE SEQUENCE [LARGE SCALE GENOMIC DNA]</scope>
    <source>
        <strain evidence="17 18">CBS 393.64</strain>
    </source>
</reference>
<feature type="region of interest" description="Disordered" evidence="15">
    <location>
        <begin position="795"/>
        <end position="845"/>
    </location>
</feature>
<evidence type="ECO:0000313" key="18">
    <source>
        <dbReference type="Proteomes" id="UP000053958"/>
    </source>
</evidence>
<evidence type="ECO:0000256" key="3">
    <source>
        <dbReference type="ARBA" id="ARBA00012893"/>
    </source>
</evidence>
<dbReference type="InterPro" id="IPR017438">
    <property type="entry name" value="ATP-NAD_kinase_N"/>
</dbReference>
<comment type="catalytic activity">
    <reaction evidence="12">
        <text>1D-myo-inositol hexakisphosphate + ATP = 1-diphospho-1D-myo-inositol 2,3,4,5,6-pentakisphosphate + ADP</text>
        <dbReference type="Rhea" id="RHEA:37459"/>
        <dbReference type="ChEBI" id="CHEBI:30616"/>
        <dbReference type="ChEBI" id="CHEBI:58130"/>
        <dbReference type="ChEBI" id="CHEBI:74946"/>
        <dbReference type="ChEBI" id="CHEBI:456216"/>
        <dbReference type="EC" id="2.7.4.24"/>
    </reaction>
    <physiologicalReaction direction="left-to-right" evidence="12">
        <dbReference type="Rhea" id="RHEA:37460"/>
    </physiologicalReaction>
</comment>
<sequence length="1857" mass="206558">MATGSSSSGTSDQNLFPPANNQTRPDALLDQGSRERQQLHSPTSFEPDSNEEVQNESRQNISEPCWLESSSTTSVNDSVEYSLQSPRHNSNLHDSERPSFSSLYSLGSGSHTGSHTPPHDAASLKSGTDDSAKPAACSSNNGYVRMENKSSALSPESSAARPAYPAPNPTNGSNGPHISRSEATSEARQTSRISRSTRSSSRAPRRLSGSTAASSASDMEPKPPFIGRIGVCALDVKARSKPSQNILTRLQSKGDLEVIVFGDKVILDEAVENWPICDFLIAFFSDGFPLDKAIAYAKLRKPFCVNDLPMQKVLWDRRLCLKVLDQMGVPTPKRIEVNRDGGPTLESPELAQHVYNLTGVKLEGPEDGTGGGATKTQTVSLSDDGEALIVDGKTFRKPFVEKPVNGEDHNIHIYFPKDQQYGGGGRRLFRKVGNKSSEYDPNLVVPRSVTEKNTSYLYEQFLRVDNAEDVKAYTVGPDFCHAETRKSPVVDGVVRRNTHGKELRYITNLSKEEAAMAAKISNGFGQRICGFDMLRVGDRSYVIDVNGWSFVKDNNDYYDKCAKILREIFLNEKRRRDGYGLPQQLDPPSPDTSSSKRSNTGSHRNALKTLLKSPSMSRLHGTQHNHRSHGIVPPDTVVAQGSLTSPSGSDNGNFAKSSTAYSHREELPTPASVNVPSTKSPALSVSNDEGNPPPPASKHSWKLKGMVAVIRHADRTPKQKFKFTFHSQPFVDLLKGHQEEVVIKGEAALASVSHAVKVAMDQGLEDMEKLKLLRTSLERKGSWPGTKVQIKPMFRKRRPEEMREGMSQTNPLTGSLQSGPEEPISPGNDASPDNENLTRSQTRSDSISGATFSRFSAVENDLILDKLQLVIKWGGEPTHAARYQSQDLGLNMRDDLKLMNKEALNDVRIFTSSERRVSTSAQIWACAFLDEKELPDDFIQVRKDLLDDSNAAKDVMDKVKKKLKLLLREGSAPSQFTWPKDNFPEPSVVLATVVELMKFHRKVMRHNFKKLSRSQSLLQQAARATENASAQHQPKVYDNSALAAIQGRWCAGEDPNLFKERWEKLFAEFCDTEKVDPSKLSELYDSMKFDALHNRQFLEWVFTPPDDFDDSNSGIEQYDSLQNGEEGDRGKAEERADNNTFAHRFGLKRRAQTVLESMQQFGSLEDAYDHYFKLQSSPSSRQTNANERLSKLRELYKLAKVLFDYITPQEYGITDSEKLEIGLLTSLPLLQEIVRDLEEVQASPNAKSFFYFTKESHIYTLLNCILEGGIQTKIARSAIPELDYLSQICFELYEAKDSETDTFSYSIRISISPGCHTFDPLDVQLDSRHALGCAPRRSLTAHQDWKEVIETLKAKFDTVKLPKTFIAVNLSDKHAANRIESLTIFVTILMPEIPGFVDGKEIRLEVTDGNLQWHDVQRLEQGSIDASEIICVLPHRSNQNGGFEILFVHTLSQLPKTAPENESPRLGTLWASDLPHSLLSQHLCVDIPNHLKLPCSDGEANIHIIISILSGTRQAKSFFQNVFEPFLSHLGAINYQVHETKSEQTILELARSLFLPRARKGIPQTIVLLSGDGGLVDLIRVFFTENEAAPIENPSIALIPLGTGNAMANSIGLLSRQTFGLETLLHGVPRPLPTFVATFSPQAKYVTNEGRGREEIGTASSDPWGAKIYGAVVASWGLHASLVADSDTVEYRKFGPDRFKMAAQELLFPSDGTETHRYKGTIKLTTRNGPGGEGHTRTLGTTDHMYVLTTLVSKLEKGFTISPESSPLDGRLRVVYFASMPPREAMDLMALAYQGGRHVYQDVVTYEEIESIKIDFDEEDERWRRVCIDGKVIMVEQGGWVEVRKETKEVLNLIVPL</sequence>
<dbReference type="Pfam" id="PF18086">
    <property type="entry name" value="PPIP5K2_N"/>
    <property type="match status" value="1"/>
</dbReference>
<evidence type="ECO:0000313" key="17">
    <source>
        <dbReference type="EMBL" id="KKA21074.1"/>
    </source>
</evidence>
<dbReference type="Gene3D" id="3.40.50.1240">
    <property type="entry name" value="Phosphoglycerate mutase-like"/>
    <property type="match status" value="1"/>
</dbReference>
<dbReference type="EMBL" id="LASV01000207">
    <property type="protein sequence ID" value="KKA21074.1"/>
    <property type="molecule type" value="Genomic_DNA"/>
</dbReference>
<keyword evidence="9 14" id="KW-0067">ATP-binding</keyword>
<name>A0A0F4YS45_RASE3</name>
<feature type="compositionally biased region" description="Low complexity" evidence="15">
    <location>
        <begin position="191"/>
        <end position="210"/>
    </location>
</feature>
<dbReference type="Pfam" id="PF08443">
    <property type="entry name" value="RimK"/>
    <property type="match status" value="1"/>
</dbReference>
<dbReference type="InterPro" id="IPR000560">
    <property type="entry name" value="His_Pase_clade-2"/>
</dbReference>
<feature type="region of interest" description="Disordered" evidence="15">
    <location>
        <begin position="578"/>
        <end position="700"/>
    </location>
</feature>
<gene>
    <name evidence="17" type="ORF">T310_4895</name>
</gene>
<protein>
    <recommendedName>
        <fullName evidence="13 14">Inositol hexakisphosphate and diphosphoinositol-pentakisphosphate kinase</fullName>
        <ecNumber evidence="3 14">2.7.4.24</ecNumber>
    </recommendedName>
</protein>
<dbReference type="GO" id="GO:0052843">
    <property type="term" value="F:inositol-1-diphosphate-2,3,4,5,6-pentakisphosphate diphosphatase activity"/>
    <property type="evidence" value="ECO:0007669"/>
    <property type="project" value="UniProtKB-ARBA"/>
</dbReference>
<keyword evidence="6 14" id="KW-0808">Transferase</keyword>
<dbReference type="Gene3D" id="3.40.50.10330">
    <property type="entry name" value="Probable inorganic polyphosphate/atp-NAD kinase, domain 1"/>
    <property type="match status" value="1"/>
</dbReference>
<feature type="compositionally biased region" description="Polar residues" evidence="15">
    <location>
        <begin position="591"/>
        <end position="603"/>
    </location>
</feature>
<evidence type="ECO:0000256" key="14">
    <source>
        <dbReference type="RuleBase" id="RU365032"/>
    </source>
</evidence>
<evidence type="ECO:0000256" key="12">
    <source>
        <dbReference type="ARBA" id="ARBA00034629"/>
    </source>
</evidence>
<dbReference type="GO" id="GO:0033857">
    <property type="term" value="F:5-diphosphoinositol pentakisphosphate 1-kinase activity"/>
    <property type="evidence" value="ECO:0007669"/>
    <property type="project" value="TreeGrafter"/>
</dbReference>
<feature type="compositionally biased region" description="Low complexity" evidence="15">
    <location>
        <begin position="98"/>
        <end position="116"/>
    </location>
</feature>
<dbReference type="Gene3D" id="3.40.50.11950">
    <property type="match status" value="1"/>
</dbReference>
<dbReference type="EC" id="2.7.4.24" evidence="3 14"/>
<feature type="compositionally biased region" description="Polar residues" evidence="15">
    <location>
        <begin position="1112"/>
        <end position="1123"/>
    </location>
</feature>
<evidence type="ECO:0000256" key="10">
    <source>
        <dbReference type="ARBA" id="ARBA00023212"/>
    </source>
</evidence>
<feature type="compositionally biased region" description="Polar residues" evidence="15">
    <location>
        <begin position="671"/>
        <end position="689"/>
    </location>
</feature>
<keyword evidence="7 14" id="KW-0547">Nucleotide-binding</keyword>
<dbReference type="Pfam" id="PF00328">
    <property type="entry name" value="His_Phos_2"/>
    <property type="match status" value="1"/>
</dbReference>
<dbReference type="FunFam" id="3.30.470.20:FF:000036">
    <property type="entry name" value="Inositol hexakisphosphate and diphosphoinositol-pentakisphosphate kinase"/>
    <property type="match status" value="1"/>
</dbReference>
<dbReference type="Pfam" id="PF00781">
    <property type="entry name" value="DAGK_cat"/>
    <property type="match status" value="1"/>
</dbReference>
<dbReference type="FunFam" id="3.40.50.11950:FF:000002">
    <property type="entry name" value="Inositol hexakisphosphate and diphosphoinositol-pentakisphosphate kinase"/>
    <property type="match status" value="1"/>
</dbReference>
<dbReference type="GeneID" id="25317242"/>
<organism evidence="17 18">
    <name type="scientific">Rasamsonia emersonii (strain ATCC 16479 / CBS 393.64 / IMI 116815)</name>
    <dbReference type="NCBI Taxonomy" id="1408163"/>
    <lineage>
        <taxon>Eukaryota</taxon>
        <taxon>Fungi</taxon>
        <taxon>Dikarya</taxon>
        <taxon>Ascomycota</taxon>
        <taxon>Pezizomycotina</taxon>
        <taxon>Eurotiomycetes</taxon>
        <taxon>Eurotiomycetidae</taxon>
        <taxon>Eurotiales</taxon>
        <taxon>Trichocomaceae</taxon>
        <taxon>Rasamsonia</taxon>
    </lineage>
</organism>
<feature type="region of interest" description="Disordered" evidence="15">
    <location>
        <begin position="1112"/>
        <end position="1134"/>
    </location>
</feature>
<dbReference type="SUPFAM" id="SSF111331">
    <property type="entry name" value="NAD kinase/diacylglycerol kinase-like"/>
    <property type="match status" value="1"/>
</dbReference>
<dbReference type="GO" id="GO:0005829">
    <property type="term" value="C:cytosol"/>
    <property type="evidence" value="ECO:0007669"/>
    <property type="project" value="TreeGrafter"/>
</dbReference>
<feature type="compositionally biased region" description="Polar residues" evidence="15">
    <location>
        <begin position="169"/>
        <end position="178"/>
    </location>
</feature>
<evidence type="ECO:0000256" key="9">
    <source>
        <dbReference type="ARBA" id="ARBA00022840"/>
    </source>
</evidence>
<feature type="compositionally biased region" description="Polar residues" evidence="15">
    <location>
        <begin position="1"/>
        <end position="24"/>
    </location>
</feature>
<feature type="compositionally biased region" description="Polar residues" evidence="15">
    <location>
        <begin position="56"/>
        <end position="89"/>
    </location>
</feature>
<dbReference type="GO" id="GO:0005856">
    <property type="term" value="C:cytoskeleton"/>
    <property type="evidence" value="ECO:0007669"/>
    <property type="project" value="UniProtKB-SubCell"/>
</dbReference>
<feature type="compositionally biased region" description="Polar residues" evidence="15">
    <location>
        <begin position="831"/>
        <end position="845"/>
    </location>
</feature>
<accession>A0A0F4YS45</accession>
<comment type="similarity">
    <text evidence="2 14">Belongs to the histidine acid phosphatase family. VIP1 subfamily.</text>
</comment>
<evidence type="ECO:0000256" key="6">
    <source>
        <dbReference type="ARBA" id="ARBA00022679"/>
    </source>
</evidence>
<dbReference type="InterPro" id="IPR013651">
    <property type="entry name" value="ATP-grasp_RimK-type"/>
</dbReference>
<dbReference type="InterPro" id="IPR040557">
    <property type="entry name" value="VIP1_N"/>
</dbReference>
<dbReference type="GO" id="GO:0006020">
    <property type="term" value="P:inositol metabolic process"/>
    <property type="evidence" value="ECO:0007669"/>
    <property type="project" value="TreeGrafter"/>
</dbReference>
<dbReference type="Gene3D" id="2.60.200.40">
    <property type="match status" value="1"/>
</dbReference>
<dbReference type="GO" id="GO:0032958">
    <property type="term" value="P:inositol phosphate biosynthetic process"/>
    <property type="evidence" value="ECO:0007669"/>
    <property type="project" value="TreeGrafter"/>
</dbReference>
<comment type="function">
    <text evidence="14">Bifunctional inositol kinase that acts in concert with the IP6K kinases to synthesize the diphosphate group-containing inositol pyrophosphates diphosphoinositol pentakisphosphate, PP-InsP5, and bis-diphosphoinositol tetrakisphosphate, (PP)2-InsP4. PP-InsP5 and (PP)2-InsP4, also respectively called InsP7 and InsP8, may regulate a variety of cellular processes, including apoptosis, vesicle trafficking, cytoskeletal dynamics, and exocytosis. Phosphorylates inositol hexakisphosphate (InsP6).</text>
</comment>
<dbReference type="PROSITE" id="PS50146">
    <property type="entry name" value="DAGK"/>
    <property type="match status" value="1"/>
</dbReference>
<evidence type="ECO:0000256" key="7">
    <source>
        <dbReference type="ARBA" id="ARBA00022741"/>
    </source>
</evidence>
<dbReference type="Gene3D" id="3.30.470.20">
    <property type="entry name" value="ATP-grasp fold, B domain"/>
    <property type="match status" value="1"/>
</dbReference>
<keyword evidence="18" id="KW-1185">Reference proteome</keyword>
<evidence type="ECO:0000256" key="15">
    <source>
        <dbReference type="SAM" id="MobiDB-lite"/>
    </source>
</evidence>
<evidence type="ECO:0000256" key="11">
    <source>
        <dbReference type="ARBA" id="ARBA00033696"/>
    </source>
</evidence>
<comment type="subcellular location">
    <subcellularLocation>
        <location evidence="1 14">Cytoplasm</location>
        <location evidence="1 14">Cytoskeleton</location>
    </subcellularLocation>
</comment>
<keyword evidence="4 14" id="KW-0963">Cytoplasm</keyword>
<evidence type="ECO:0000256" key="2">
    <source>
        <dbReference type="ARBA" id="ARBA00005609"/>
    </source>
</evidence>
<dbReference type="OrthoDB" id="18042at2759"/>
<dbReference type="RefSeq" id="XP_013327686.1">
    <property type="nucleotide sequence ID" value="XM_013472232.1"/>
</dbReference>
<comment type="caution">
    <text evidence="17">The sequence shown here is derived from an EMBL/GenBank/DDBJ whole genome shotgun (WGS) entry which is preliminary data.</text>
</comment>
<dbReference type="Proteomes" id="UP000053958">
    <property type="component" value="Unassembled WGS sequence"/>
</dbReference>
<feature type="domain" description="DAGKc" evidence="16">
    <location>
        <begin position="1499"/>
        <end position="1641"/>
    </location>
</feature>
<dbReference type="InterPro" id="IPR037446">
    <property type="entry name" value="His_Pase_VIP1"/>
</dbReference>
<evidence type="ECO:0000256" key="5">
    <source>
        <dbReference type="ARBA" id="ARBA00022553"/>
    </source>
</evidence>
<evidence type="ECO:0000256" key="13">
    <source>
        <dbReference type="ARBA" id="ARBA00071668"/>
    </source>
</evidence>
<feature type="compositionally biased region" description="Polar residues" evidence="15">
    <location>
        <begin position="639"/>
        <end position="661"/>
    </location>
</feature>
<evidence type="ECO:0000256" key="8">
    <source>
        <dbReference type="ARBA" id="ARBA00022777"/>
    </source>
</evidence>
<dbReference type="PANTHER" id="PTHR12750:SF9">
    <property type="entry name" value="INOSITOL HEXAKISPHOSPHATE AND DIPHOSPHOINOSITOL-PENTAKISPHOSPHATE KINASE"/>
    <property type="match status" value="1"/>
</dbReference>
<dbReference type="GO" id="GO:0005524">
    <property type="term" value="F:ATP binding"/>
    <property type="evidence" value="ECO:0007669"/>
    <property type="project" value="UniProtKB-KW"/>
</dbReference>
<feature type="compositionally biased region" description="Polar residues" evidence="15">
    <location>
        <begin position="806"/>
        <end position="818"/>
    </location>
</feature>
<dbReference type="PANTHER" id="PTHR12750">
    <property type="entry name" value="DIPHOSPHOINOSITOL PENTAKISPHOSPHATE KINASE"/>
    <property type="match status" value="1"/>
</dbReference>
<dbReference type="InterPro" id="IPR016064">
    <property type="entry name" value="NAD/diacylglycerol_kinase_sf"/>
</dbReference>
<dbReference type="SUPFAM" id="SSF53254">
    <property type="entry name" value="Phosphoglycerate mutase-like"/>
    <property type="match status" value="1"/>
</dbReference>